<dbReference type="EMBL" id="CP019641">
    <property type="protein sequence ID" value="AQQ55266.1"/>
    <property type="molecule type" value="Genomic_DNA"/>
</dbReference>
<dbReference type="InterPro" id="IPR010982">
    <property type="entry name" value="Lambda_DNA-bd_dom_sf"/>
</dbReference>
<evidence type="ECO:0000313" key="3">
    <source>
        <dbReference type="EMBL" id="AQQ55266.1"/>
    </source>
</evidence>
<dbReference type="Gene3D" id="1.10.260.40">
    <property type="entry name" value="lambda repressor-like DNA-binding domains"/>
    <property type="match status" value="1"/>
</dbReference>
<name>A0A1Q2L4B9_9BACL</name>
<evidence type="ECO:0000256" key="1">
    <source>
        <dbReference type="ARBA" id="ARBA00023125"/>
    </source>
</evidence>
<dbReference type="RefSeq" id="WP_077591126.1">
    <property type="nucleotide sequence ID" value="NZ_CP019641.1"/>
</dbReference>
<geneLocation type="plasmid" evidence="3 4">
    <name>unnamed1</name>
</geneLocation>
<dbReference type="GO" id="GO:0003677">
    <property type="term" value="F:DNA binding"/>
    <property type="evidence" value="ECO:0007669"/>
    <property type="project" value="UniProtKB-KW"/>
</dbReference>
<dbReference type="Pfam" id="PF01381">
    <property type="entry name" value="HTH_3"/>
    <property type="match status" value="1"/>
</dbReference>
<dbReference type="SMART" id="SM00530">
    <property type="entry name" value="HTH_XRE"/>
    <property type="match status" value="1"/>
</dbReference>
<dbReference type="PROSITE" id="PS50943">
    <property type="entry name" value="HTH_CROC1"/>
    <property type="match status" value="1"/>
</dbReference>
<organism evidence="3 4">
    <name type="scientific">Planococcus lenghuensis</name>
    <dbReference type="NCBI Taxonomy" id="2213202"/>
    <lineage>
        <taxon>Bacteria</taxon>
        <taxon>Bacillati</taxon>
        <taxon>Bacillota</taxon>
        <taxon>Bacilli</taxon>
        <taxon>Bacillales</taxon>
        <taxon>Caryophanaceae</taxon>
        <taxon>Planococcus</taxon>
    </lineage>
</organism>
<sequence length="114" mass="12826">MESIGKKIKMLRDQSNLSDGEFAKKLGIAKSTLWGYESGKKTVSIPHLSAIADFFGVSTDFLLDRSAGQVELDLQNKQKLAGYTLLIDNHPMNDAEIEEAIAYIRTRRRMKRHG</sequence>
<keyword evidence="3" id="KW-0614">Plasmid</keyword>
<evidence type="ECO:0000259" key="2">
    <source>
        <dbReference type="PROSITE" id="PS50943"/>
    </source>
</evidence>
<dbReference type="GO" id="GO:0003700">
    <property type="term" value="F:DNA-binding transcription factor activity"/>
    <property type="evidence" value="ECO:0007669"/>
    <property type="project" value="TreeGrafter"/>
</dbReference>
<keyword evidence="4" id="KW-1185">Reference proteome</keyword>
<dbReference type="GO" id="GO:0005829">
    <property type="term" value="C:cytosol"/>
    <property type="evidence" value="ECO:0007669"/>
    <property type="project" value="TreeGrafter"/>
</dbReference>
<dbReference type="KEGG" id="pmar:B0X71_18980"/>
<proteinExistence type="predicted"/>
<dbReference type="AlphaFoldDB" id="A0A1Q2L4B9"/>
<reference evidence="3 4" key="1">
    <citation type="submission" date="2017-02" db="EMBL/GenBank/DDBJ databases">
        <title>The complete genomic sequence of a novel cold adapted crude oil-degrading bacterium Planococcus qaidamina Y42.</title>
        <authorList>
            <person name="Yang R."/>
        </authorList>
    </citation>
    <scope>NUCLEOTIDE SEQUENCE [LARGE SCALE GENOMIC DNA]</scope>
    <source>
        <strain evidence="3 4">Y42</strain>
        <plasmid evidence="3 4">unnamed1</plasmid>
    </source>
</reference>
<evidence type="ECO:0000313" key="4">
    <source>
        <dbReference type="Proteomes" id="UP000188184"/>
    </source>
</evidence>
<gene>
    <name evidence="3" type="ORF">B0X71_18980</name>
</gene>
<dbReference type="InterPro" id="IPR050807">
    <property type="entry name" value="TransReg_Diox_bact_type"/>
</dbReference>
<dbReference type="SUPFAM" id="SSF47413">
    <property type="entry name" value="lambda repressor-like DNA-binding domains"/>
    <property type="match status" value="1"/>
</dbReference>
<protein>
    <recommendedName>
        <fullName evidence="2">HTH cro/C1-type domain-containing protein</fullName>
    </recommendedName>
</protein>
<keyword evidence="1" id="KW-0238">DNA-binding</keyword>
<dbReference type="CDD" id="cd00093">
    <property type="entry name" value="HTH_XRE"/>
    <property type="match status" value="1"/>
</dbReference>
<dbReference type="PANTHER" id="PTHR46797">
    <property type="entry name" value="HTH-TYPE TRANSCRIPTIONAL REGULATOR"/>
    <property type="match status" value="1"/>
</dbReference>
<dbReference type="OrthoDB" id="8115576at2"/>
<accession>A0A1Q2L4B9</accession>
<dbReference type="InterPro" id="IPR001387">
    <property type="entry name" value="Cro/C1-type_HTH"/>
</dbReference>
<dbReference type="Proteomes" id="UP000188184">
    <property type="component" value="Plasmid unnamed1"/>
</dbReference>
<feature type="domain" description="HTH cro/C1-type" evidence="2">
    <location>
        <begin position="8"/>
        <end position="62"/>
    </location>
</feature>
<dbReference type="PANTHER" id="PTHR46797:SF24">
    <property type="entry name" value="DNA-BINDING PHAGE PROTEIN"/>
    <property type="match status" value="1"/>
</dbReference>